<keyword evidence="2" id="KW-1185">Reference proteome</keyword>
<name>A0A087UFE2_STEMI</name>
<evidence type="ECO:0000313" key="1">
    <source>
        <dbReference type="EMBL" id="KFM76081.1"/>
    </source>
</evidence>
<proteinExistence type="predicted"/>
<reference evidence="1 2" key="1">
    <citation type="submission" date="2013-11" db="EMBL/GenBank/DDBJ databases">
        <title>Genome sequencing of Stegodyphus mimosarum.</title>
        <authorList>
            <person name="Bechsgaard J."/>
        </authorList>
    </citation>
    <scope>NUCLEOTIDE SEQUENCE [LARGE SCALE GENOMIC DNA]</scope>
</reference>
<evidence type="ECO:0000313" key="2">
    <source>
        <dbReference type="Proteomes" id="UP000054359"/>
    </source>
</evidence>
<dbReference type="EMBL" id="KK119585">
    <property type="protein sequence ID" value="KFM76081.1"/>
    <property type="molecule type" value="Genomic_DNA"/>
</dbReference>
<sequence>MYSANETGLFYQILANKTIFKGEKYCGGICSKECLTVLLCCNMEGEFELPFVIGKVKTLRCFKHIGPLASQ</sequence>
<organism evidence="1 2">
    <name type="scientific">Stegodyphus mimosarum</name>
    <name type="common">African social velvet spider</name>
    <dbReference type="NCBI Taxonomy" id="407821"/>
    <lineage>
        <taxon>Eukaryota</taxon>
        <taxon>Metazoa</taxon>
        <taxon>Ecdysozoa</taxon>
        <taxon>Arthropoda</taxon>
        <taxon>Chelicerata</taxon>
        <taxon>Arachnida</taxon>
        <taxon>Araneae</taxon>
        <taxon>Araneomorphae</taxon>
        <taxon>Entelegynae</taxon>
        <taxon>Eresoidea</taxon>
        <taxon>Eresidae</taxon>
        <taxon>Stegodyphus</taxon>
    </lineage>
</organism>
<protein>
    <submittedName>
        <fullName evidence="1">Tigger transposable element-derived protein 6</fullName>
    </submittedName>
</protein>
<accession>A0A087UFE2</accession>
<dbReference type="AlphaFoldDB" id="A0A087UFE2"/>
<dbReference type="Proteomes" id="UP000054359">
    <property type="component" value="Unassembled WGS sequence"/>
</dbReference>
<feature type="non-terminal residue" evidence="1">
    <location>
        <position position="71"/>
    </location>
</feature>
<gene>
    <name evidence="1" type="ORF">X975_14503</name>
</gene>
<dbReference type="OrthoDB" id="6430169at2759"/>